<evidence type="ECO:0000313" key="1">
    <source>
        <dbReference type="EMBL" id="HAT1595640.1"/>
    </source>
</evidence>
<comment type="caution">
    <text evidence="1">The sequence shown here is derived from an EMBL/GenBank/DDBJ whole genome shotgun (WGS) entry which is preliminary data.</text>
</comment>
<dbReference type="AlphaFoldDB" id="A0AAN5KPW5"/>
<sequence length="93" mass="10536">MMESTPFSLLDFIFPKVANNIRIIPMRAPIAAPIPGSFKLPMAEPKIIPMDSSILIHNELINTSCMLSRDTVFGKYAFYDNLIETTHRLLKLL</sequence>
<name>A0AAN5KPW5_LEGPN</name>
<reference evidence="1" key="2">
    <citation type="submission" date="2020-11" db="EMBL/GenBank/DDBJ databases">
        <authorList>
            <consortium name="NCBI Pathogen Detection Project"/>
        </authorList>
    </citation>
    <scope>NUCLEOTIDE SEQUENCE</scope>
    <source>
        <strain evidence="1">D3612</strain>
    </source>
</reference>
<dbReference type="Proteomes" id="UP000861567">
    <property type="component" value="Unassembled WGS sequence"/>
</dbReference>
<organism evidence="1 2">
    <name type="scientific">Legionella pneumophila</name>
    <dbReference type="NCBI Taxonomy" id="446"/>
    <lineage>
        <taxon>Bacteria</taxon>
        <taxon>Pseudomonadati</taxon>
        <taxon>Pseudomonadota</taxon>
        <taxon>Gammaproteobacteria</taxon>
        <taxon>Legionellales</taxon>
        <taxon>Legionellaceae</taxon>
        <taxon>Legionella</taxon>
    </lineage>
</organism>
<proteinExistence type="predicted"/>
<dbReference type="EMBL" id="DACSEI010000005">
    <property type="protein sequence ID" value="HAT1595640.1"/>
    <property type="molecule type" value="Genomic_DNA"/>
</dbReference>
<gene>
    <name evidence="1" type="ORF">I8Y58_000841</name>
</gene>
<reference evidence="1" key="1">
    <citation type="journal article" date="2018" name="Genome Biol.">
        <title>SKESA: strategic k-mer extension for scrupulous assemblies.</title>
        <authorList>
            <person name="Souvorov A."/>
            <person name="Agarwala R."/>
            <person name="Lipman D.J."/>
        </authorList>
    </citation>
    <scope>NUCLEOTIDE SEQUENCE</scope>
    <source>
        <strain evidence="1">D3612</strain>
    </source>
</reference>
<accession>A0AAN5KPW5</accession>
<evidence type="ECO:0000313" key="2">
    <source>
        <dbReference type="Proteomes" id="UP000861567"/>
    </source>
</evidence>
<protein>
    <submittedName>
        <fullName evidence="1">Uncharacterized protein</fullName>
    </submittedName>
</protein>